<gene>
    <name evidence="5" type="ORF">ACFFIC_20945</name>
</gene>
<dbReference type="InterPro" id="IPR003593">
    <property type="entry name" value="AAA+_ATPase"/>
</dbReference>
<dbReference type="GO" id="GO:0005524">
    <property type="term" value="F:ATP binding"/>
    <property type="evidence" value="ECO:0007669"/>
    <property type="project" value="UniProtKB-KW"/>
</dbReference>
<dbReference type="InterPro" id="IPR027417">
    <property type="entry name" value="P-loop_NTPase"/>
</dbReference>
<dbReference type="SUPFAM" id="SSF52540">
    <property type="entry name" value="P-loop containing nucleoside triphosphate hydrolases"/>
    <property type="match status" value="1"/>
</dbReference>
<evidence type="ECO:0000259" key="4">
    <source>
        <dbReference type="PROSITE" id="PS50893"/>
    </source>
</evidence>
<keyword evidence="5" id="KW-0132">Cell division</keyword>
<feature type="compositionally biased region" description="Low complexity" evidence="3">
    <location>
        <begin position="245"/>
        <end position="262"/>
    </location>
</feature>
<feature type="region of interest" description="Disordered" evidence="3">
    <location>
        <begin position="238"/>
        <end position="327"/>
    </location>
</feature>
<keyword evidence="2 5" id="KW-0067">ATP-binding</keyword>
<dbReference type="PANTHER" id="PTHR24220">
    <property type="entry name" value="IMPORT ATP-BINDING PROTEIN"/>
    <property type="match status" value="1"/>
</dbReference>
<evidence type="ECO:0000256" key="3">
    <source>
        <dbReference type="SAM" id="MobiDB-lite"/>
    </source>
</evidence>
<dbReference type="InterPro" id="IPR017871">
    <property type="entry name" value="ABC_transporter-like_CS"/>
</dbReference>
<proteinExistence type="predicted"/>
<feature type="region of interest" description="Disordered" evidence="3">
    <location>
        <begin position="1"/>
        <end position="26"/>
    </location>
</feature>
<feature type="compositionally biased region" description="Acidic residues" evidence="3">
    <location>
        <begin position="314"/>
        <end position="327"/>
    </location>
</feature>
<dbReference type="Proteomes" id="UP001589789">
    <property type="component" value="Unassembled WGS sequence"/>
</dbReference>
<keyword evidence="5" id="KW-0131">Cell cycle</keyword>
<organism evidence="5 6">
    <name type="scientific">Muricoccus vinaceus</name>
    <dbReference type="NCBI Taxonomy" id="424704"/>
    <lineage>
        <taxon>Bacteria</taxon>
        <taxon>Pseudomonadati</taxon>
        <taxon>Pseudomonadota</taxon>
        <taxon>Alphaproteobacteria</taxon>
        <taxon>Acetobacterales</taxon>
        <taxon>Roseomonadaceae</taxon>
        <taxon>Muricoccus</taxon>
    </lineage>
</organism>
<dbReference type="RefSeq" id="WP_377053971.1">
    <property type="nucleotide sequence ID" value="NZ_JBHLVZ010000074.1"/>
</dbReference>
<dbReference type="Gene3D" id="3.40.50.300">
    <property type="entry name" value="P-loop containing nucleotide triphosphate hydrolases"/>
    <property type="match status" value="1"/>
</dbReference>
<evidence type="ECO:0000256" key="1">
    <source>
        <dbReference type="ARBA" id="ARBA00022741"/>
    </source>
</evidence>
<name>A0ABV6IXK5_9PROT</name>
<evidence type="ECO:0000313" key="6">
    <source>
        <dbReference type="Proteomes" id="UP001589789"/>
    </source>
</evidence>
<dbReference type="Pfam" id="PF00005">
    <property type="entry name" value="ABC_tran"/>
    <property type="match status" value="1"/>
</dbReference>
<evidence type="ECO:0000313" key="5">
    <source>
        <dbReference type="EMBL" id="MFC0387989.1"/>
    </source>
</evidence>
<dbReference type="GO" id="GO:0051301">
    <property type="term" value="P:cell division"/>
    <property type="evidence" value="ECO:0007669"/>
    <property type="project" value="UniProtKB-KW"/>
</dbReference>
<accession>A0ABV6IXK5</accession>
<keyword evidence="6" id="KW-1185">Reference proteome</keyword>
<protein>
    <submittedName>
        <fullName evidence="5">Cell division ATP-binding protein FtsE</fullName>
    </submittedName>
</protein>
<evidence type="ECO:0000256" key="2">
    <source>
        <dbReference type="ARBA" id="ARBA00022840"/>
    </source>
</evidence>
<dbReference type="PROSITE" id="PS50893">
    <property type="entry name" value="ABC_TRANSPORTER_2"/>
    <property type="match status" value="1"/>
</dbReference>
<feature type="domain" description="ABC transporter" evidence="4">
    <location>
        <begin position="2"/>
        <end position="249"/>
    </location>
</feature>
<dbReference type="PANTHER" id="PTHR24220:SF470">
    <property type="entry name" value="CELL DIVISION ATP-BINDING PROTEIN FTSE"/>
    <property type="match status" value="1"/>
</dbReference>
<dbReference type="PROSITE" id="PS00211">
    <property type="entry name" value="ABC_TRANSPORTER_1"/>
    <property type="match status" value="1"/>
</dbReference>
<comment type="caution">
    <text evidence="5">The sequence shown here is derived from an EMBL/GenBank/DDBJ whole genome shotgun (WGS) entry which is preliminary data.</text>
</comment>
<dbReference type="InterPro" id="IPR015854">
    <property type="entry name" value="ABC_transpr_LolD-like"/>
</dbReference>
<keyword evidence="1" id="KW-0547">Nucleotide-binding</keyword>
<dbReference type="EMBL" id="JBHLVZ010000074">
    <property type="protein sequence ID" value="MFC0387989.1"/>
    <property type="molecule type" value="Genomic_DNA"/>
</dbReference>
<reference evidence="5 6" key="1">
    <citation type="submission" date="2024-09" db="EMBL/GenBank/DDBJ databases">
        <authorList>
            <person name="Sun Q."/>
            <person name="Mori K."/>
        </authorList>
    </citation>
    <scope>NUCLEOTIDE SEQUENCE [LARGE SCALE GENOMIC DNA]</scope>
    <source>
        <strain evidence="5 6">CCM 7468</strain>
    </source>
</reference>
<dbReference type="SMART" id="SM00382">
    <property type="entry name" value="AAA"/>
    <property type="match status" value="1"/>
</dbReference>
<sequence length="327" mass="34854">MVRFSQVGLSYPDPVRGGSSRGEAGERETLHDLSFTLPQGSFTWLTGPSGAGKTSLLRLMQLALRPTRGEVEVLGVPLSRAQRGDLPRLRRRIGAVFQEFRLLPYLTAFDNVALPLRLAGRTEASLRPDVAEMLRWVGLAGREEALPPQLSGGEQQRVAIARAVVTRPALLVADEPTGNLDPVQARRLLLLLAEMNRLGATVVVATHSRELIAQLPGHVMALDAGRIVSLEPWPYGAPGTEPTVEPALPAAPEAALESAPESGPKRAPGAEGHEAAGNGPGLVPEGGEEPAIEAGRMRRLGQGLRSIWPRPDPLEEPSDDGTETGRG</sequence>
<dbReference type="InterPro" id="IPR003439">
    <property type="entry name" value="ABC_transporter-like_ATP-bd"/>
</dbReference>